<dbReference type="GO" id="GO:0031966">
    <property type="term" value="C:mitochondrial membrane"/>
    <property type="evidence" value="ECO:0007669"/>
    <property type="project" value="UniProtKB-SubCell"/>
</dbReference>
<dbReference type="Gene3D" id="1.50.40.10">
    <property type="entry name" value="Mitochondrial carrier domain"/>
    <property type="match status" value="1"/>
</dbReference>
<evidence type="ECO:0000256" key="2">
    <source>
        <dbReference type="ARBA" id="ARBA00006375"/>
    </source>
</evidence>
<evidence type="ECO:0000256" key="4">
    <source>
        <dbReference type="ARBA" id="ARBA00022692"/>
    </source>
</evidence>
<keyword evidence="11" id="KW-0732">Signal</keyword>
<keyword evidence="3 10" id="KW-0813">Transport</keyword>
<evidence type="ECO:0000256" key="8">
    <source>
        <dbReference type="ARBA" id="ARBA00023136"/>
    </source>
</evidence>
<evidence type="ECO:0000313" key="12">
    <source>
        <dbReference type="EMBL" id="JAG00937.1"/>
    </source>
</evidence>
<dbReference type="InterPro" id="IPR002067">
    <property type="entry name" value="MCP"/>
</dbReference>
<dbReference type="PRINTS" id="PR00926">
    <property type="entry name" value="MITOCARRIER"/>
</dbReference>
<proteinExistence type="inferred from homology"/>
<dbReference type="EMBL" id="GBRD01004736">
    <property type="protein sequence ID" value="JAG61085.1"/>
    <property type="molecule type" value="Transcribed_RNA"/>
</dbReference>
<accession>A0A0A9VXL5</accession>
<evidence type="ECO:0000256" key="11">
    <source>
        <dbReference type="SAM" id="SignalP"/>
    </source>
</evidence>
<reference evidence="12" key="2">
    <citation type="submission" date="2014-07" db="EMBL/GenBank/DDBJ databases">
        <authorList>
            <person name="Hull J."/>
        </authorList>
    </citation>
    <scope>NUCLEOTIDE SEQUENCE</scope>
</reference>
<reference evidence="13" key="3">
    <citation type="submission" date="2014-09" db="EMBL/GenBank/DDBJ databases">
        <authorList>
            <person name="Magalhaes I.L.F."/>
            <person name="Oliveira U."/>
            <person name="Santos F.R."/>
            <person name="Vidigal T.H.D.A."/>
            <person name="Brescovit A.D."/>
            <person name="Santos A.J."/>
        </authorList>
    </citation>
    <scope>NUCLEOTIDE SEQUENCE</scope>
</reference>
<keyword evidence="6" id="KW-1133">Transmembrane helix</keyword>
<dbReference type="PROSITE" id="PS50920">
    <property type="entry name" value="SOLCAR"/>
    <property type="match status" value="3"/>
</dbReference>
<evidence type="ECO:0000256" key="10">
    <source>
        <dbReference type="RuleBase" id="RU000488"/>
    </source>
</evidence>
<keyword evidence="8 9" id="KW-0472">Membrane</keyword>
<gene>
    <name evidence="12" type="primary">Slc25a45_0</name>
    <name evidence="12" type="ORF">CM83_3132</name>
</gene>
<dbReference type="GO" id="GO:0005289">
    <property type="term" value="F:high-affinity L-arginine transmembrane transporter activity"/>
    <property type="evidence" value="ECO:0007669"/>
    <property type="project" value="TreeGrafter"/>
</dbReference>
<dbReference type="PANTHER" id="PTHR45624">
    <property type="entry name" value="MITOCHONDRIAL BASIC AMINO ACIDS TRANSPORTER-RELATED"/>
    <property type="match status" value="1"/>
</dbReference>
<keyword evidence="7" id="KW-0496">Mitochondrion</keyword>
<feature type="repeat" description="Solcar" evidence="9">
    <location>
        <begin position="3"/>
        <end position="85"/>
    </location>
</feature>
<evidence type="ECO:0000256" key="7">
    <source>
        <dbReference type="ARBA" id="ARBA00023128"/>
    </source>
</evidence>
<comment type="similarity">
    <text evidence="2 10">Belongs to the mitochondrial carrier (TC 2.A.29) family.</text>
</comment>
<dbReference type="EMBL" id="GBHO01042667">
    <property type="protein sequence ID" value="JAG00937.1"/>
    <property type="molecule type" value="Transcribed_RNA"/>
</dbReference>
<comment type="subcellular location">
    <subcellularLocation>
        <location evidence="1">Mitochondrion membrane</location>
        <topology evidence="1">Multi-pass membrane protein</topology>
    </subcellularLocation>
</comment>
<protein>
    <submittedName>
        <fullName evidence="12">Solute carrier family 25 member 45</fullName>
    </submittedName>
</protein>
<evidence type="ECO:0000256" key="6">
    <source>
        <dbReference type="ARBA" id="ARBA00022989"/>
    </source>
</evidence>
<dbReference type="InterPro" id="IPR018108">
    <property type="entry name" value="MCP_transmembrane"/>
</dbReference>
<sequence>MIFISKCEFLSGWLAGIAGIATGHPLDTVKVRMQTTEGKSLGFVLHSTFHNEGIRGFYKGMAFPVFSAGVLNAIFFGVYGNSLRYLANSGGKTLCCEEMPIPRSHYNNNYWHCKVALAGSIGGFASSLVGCPVDIVKTKLQGNRTRKLNTWIVTKEIYKQNGIRGLYTGFVPMFCRDAPGFALYILAYEHILCMMEGRIPVGGHHKFSSEIFSGGLAGAMSWSVAMPFDVVKSRIQMDDQNQPKYKGLIDCFRKSFQKEGLPIFFKGFEVAVVRSFPVNAVTFVVYQYSMRECKAWTS</sequence>
<name>A0A0A9VXL5_LYGHE</name>
<evidence type="ECO:0000256" key="9">
    <source>
        <dbReference type="PROSITE-ProRule" id="PRU00282"/>
    </source>
</evidence>
<dbReference type="SUPFAM" id="SSF103506">
    <property type="entry name" value="Mitochondrial carrier"/>
    <property type="match status" value="1"/>
</dbReference>
<evidence type="ECO:0000256" key="1">
    <source>
        <dbReference type="ARBA" id="ARBA00004225"/>
    </source>
</evidence>
<keyword evidence="5" id="KW-0677">Repeat</keyword>
<dbReference type="PANTHER" id="PTHR45624:SF1">
    <property type="entry name" value="SD08189P"/>
    <property type="match status" value="1"/>
</dbReference>
<dbReference type="Pfam" id="PF00153">
    <property type="entry name" value="Mito_carr"/>
    <property type="match status" value="3"/>
</dbReference>
<dbReference type="GO" id="GO:1990575">
    <property type="term" value="P:mitochondrial L-ornithine transmembrane transport"/>
    <property type="evidence" value="ECO:0007669"/>
    <property type="project" value="TreeGrafter"/>
</dbReference>
<reference evidence="12" key="1">
    <citation type="journal article" date="2014" name="PLoS ONE">
        <title>Transcriptome-Based Identification of ABC Transporters in the Western Tarnished Plant Bug Lygus hesperus.</title>
        <authorList>
            <person name="Hull J.J."/>
            <person name="Chaney K."/>
            <person name="Geib S.M."/>
            <person name="Fabrick J.A."/>
            <person name="Brent C.S."/>
            <person name="Walsh D."/>
            <person name="Lavine L.C."/>
        </authorList>
    </citation>
    <scope>NUCLEOTIDE SEQUENCE</scope>
</reference>
<feature type="repeat" description="Solcar" evidence="9">
    <location>
        <begin position="110"/>
        <end position="194"/>
    </location>
</feature>
<feature type="signal peptide" evidence="11">
    <location>
        <begin position="1"/>
        <end position="23"/>
    </location>
</feature>
<feature type="chain" id="PRO_5015033606" evidence="11">
    <location>
        <begin position="24"/>
        <end position="298"/>
    </location>
</feature>
<evidence type="ECO:0000313" key="13">
    <source>
        <dbReference type="EMBL" id="JAG61085.1"/>
    </source>
</evidence>
<keyword evidence="4 9" id="KW-0812">Transmembrane</keyword>
<dbReference type="InterPro" id="IPR023395">
    <property type="entry name" value="MCP_dom_sf"/>
</dbReference>
<evidence type="ECO:0000256" key="5">
    <source>
        <dbReference type="ARBA" id="ARBA00022737"/>
    </source>
</evidence>
<dbReference type="InterPro" id="IPR050567">
    <property type="entry name" value="Mitochondrial_Carrier"/>
</dbReference>
<organism evidence="12">
    <name type="scientific">Lygus hesperus</name>
    <name type="common">Western plant bug</name>
    <dbReference type="NCBI Taxonomy" id="30085"/>
    <lineage>
        <taxon>Eukaryota</taxon>
        <taxon>Metazoa</taxon>
        <taxon>Ecdysozoa</taxon>
        <taxon>Arthropoda</taxon>
        <taxon>Hexapoda</taxon>
        <taxon>Insecta</taxon>
        <taxon>Pterygota</taxon>
        <taxon>Neoptera</taxon>
        <taxon>Paraneoptera</taxon>
        <taxon>Hemiptera</taxon>
        <taxon>Heteroptera</taxon>
        <taxon>Panheteroptera</taxon>
        <taxon>Cimicomorpha</taxon>
        <taxon>Miridae</taxon>
        <taxon>Mirini</taxon>
        <taxon>Lygus</taxon>
    </lineage>
</organism>
<dbReference type="AlphaFoldDB" id="A0A0A9VXL5"/>
<feature type="repeat" description="Solcar" evidence="9">
    <location>
        <begin position="205"/>
        <end position="292"/>
    </location>
</feature>
<evidence type="ECO:0000256" key="3">
    <source>
        <dbReference type="ARBA" id="ARBA00022448"/>
    </source>
</evidence>